<dbReference type="GeneID" id="85021569"/>
<dbReference type="InterPro" id="IPR009394">
    <property type="entry name" value="MmcB-like"/>
</dbReference>
<dbReference type="Proteomes" id="UP000502533">
    <property type="component" value="Chromosome"/>
</dbReference>
<dbReference type="RefSeq" id="WP_007400076.1">
    <property type="nucleotide sequence ID" value="NZ_CALMTF010000070.1"/>
</dbReference>
<dbReference type="EMBL" id="CP050139">
    <property type="protein sequence ID" value="QIP34978.1"/>
    <property type="molecule type" value="Genomic_DNA"/>
</dbReference>
<dbReference type="Pfam" id="PF06319">
    <property type="entry name" value="MmcB-like"/>
    <property type="match status" value="1"/>
</dbReference>
<reference evidence="1 2" key="1">
    <citation type="submission" date="2020-03" db="EMBL/GenBank/DDBJ databases">
        <title>Isolation of cellulose-producing strains, genome characterization and application of the synthesized cellulose films as an economical and sustainable material for piezoelectric sensor construction.</title>
        <authorList>
            <person name="Mangayil R.K."/>
        </authorList>
    </citation>
    <scope>NUCLEOTIDE SEQUENCE [LARGE SCALE GENOMIC DNA]</scope>
    <source>
        <strain evidence="1 2">ENS 9a1a</strain>
    </source>
</reference>
<accession>A0A181C944</accession>
<dbReference type="PIRSF" id="PIRSF031796">
    <property type="entry name" value="UPC031796"/>
    <property type="match status" value="1"/>
</dbReference>
<keyword evidence="2" id="KW-1185">Reference proteome</keyword>
<proteinExistence type="predicted"/>
<organism evidence="1 2">
    <name type="scientific">Komagataeibacter rhaeticus</name>
    <dbReference type="NCBI Taxonomy" id="215221"/>
    <lineage>
        <taxon>Bacteria</taxon>
        <taxon>Pseudomonadati</taxon>
        <taxon>Pseudomonadota</taxon>
        <taxon>Alphaproteobacteria</taxon>
        <taxon>Acetobacterales</taxon>
        <taxon>Acetobacteraceae</taxon>
        <taxon>Komagataeibacter</taxon>
    </lineage>
</organism>
<name>A0A181C944_9PROT</name>
<gene>
    <name evidence="1" type="ORF">GWK63_05330</name>
</gene>
<dbReference type="KEGG" id="kre:GWK63_05330"/>
<sequence>MSGPLPAPHIQTAIRMGASQMCRLHGWAVLHEFGLPDRRRADIMALTPQGHLVCIEIKSGLPDFRADHKWPDYLPWCDQLYFAVNQDFPHTVLPDTAGLIVAATGRGADDRPTCVDCALIRPAPHIPLAPARRRSLTLRFAMQAAERLGRTEMPQLDQTLRTALRVE</sequence>
<dbReference type="AlphaFoldDB" id="A0A181C944"/>
<evidence type="ECO:0000313" key="1">
    <source>
        <dbReference type="EMBL" id="QIP34978.1"/>
    </source>
</evidence>
<protein>
    <submittedName>
        <fullName evidence="1">MmcB family DNA repair protein</fullName>
    </submittedName>
</protein>
<evidence type="ECO:0000313" key="2">
    <source>
        <dbReference type="Proteomes" id="UP000502533"/>
    </source>
</evidence>